<reference evidence="2" key="1">
    <citation type="submission" date="2019-06" db="EMBL/GenBank/DDBJ databases">
        <authorList>
            <person name="Zheng W."/>
        </authorList>
    </citation>
    <scope>NUCLEOTIDE SEQUENCE</scope>
    <source>
        <strain evidence="2">QDHG01</strain>
    </source>
</reference>
<proteinExistence type="predicted"/>
<keyword evidence="1" id="KW-0732">Signal</keyword>
<feature type="signal peptide" evidence="1">
    <location>
        <begin position="1"/>
        <end position="17"/>
    </location>
</feature>
<accession>A0A8J8TAC7</accession>
<protein>
    <submittedName>
        <fullName evidence="2">Uncharacterized protein</fullName>
    </submittedName>
</protein>
<comment type="caution">
    <text evidence="2">The sequence shown here is derived from an EMBL/GenBank/DDBJ whole genome shotgun (WGS) entry which is preliminary data.</text>
</comment>
<name>A0A8J8TAC7_HALGN</name>
<feature type="chain" id="PRO_5035242626" evidence="1">
    <location>
        <begin position="18"/>
        <end position="456"/>
    </location>
</feature>
<evidence type="ECO:0000313" key="2">
    <source>
        <dbReference type="EMBL" id="TNV87276.1"/>
    </source>
</evidence>
<keyword evidence="3" id="KW-1185">Reference proteome</keyword>
<evidence type="ECO:0000256" key="1">
    <source>
        <dbReference type="SAM" id="SignalP"/>
    </source>
</evidence>
<organism evidence="2 3">
    <name type="scientific">Halteria grandinella</name>
    <dbReference type="NCBI Taxonomy" id="5974"/>
    <lineage>
        <taxon>Eukaryota</taxon>
        <taxon>Sar</taxon>
        <taxon>Alveolata</taxon>
        <taxon>Ciliophora</taxon>
        <taxon>Intramacronucleata</taxon>
        <taxon>Spirotrichea</taxon>
        <taxon>Stichotrichia</taxon>
        <taxon>Sporadotrichida</taxon>
        <taxon>Halteriidae</taxon>
        <taxon>Halteria</taxon>
    </lineage>
</organism>
<dbReference type="EMBL" id="RRYP01000535">
    <property type="protein sequence ID" value="TNV87276.1"/>
    <property type="molecule type" value="Genomic_DNA"/>
</dbReference>
<dbReference type="AlphaFoldDB" id="A0A8J8TAC7"/>
<sequence>MSPLIVLILSVFLTAAAVQEMTDFPTVLGGWNGDTVFQRIAVNQDSYLVAVGGYTNDLALRGNDGLDGANIPIVAMYGTSGAYSWGKALSAMVNRDIVELKFNAESTKIVVVTYFNDSDNPGLHNILVFDIYEGELILQAKFNYFDGTTSKNVWLSILNDNECYLGWDNQAMLLNINDFESSPQTLLKYYHYRVKSLLAEIFPQSTSTLLLTLLKYQSEGVILMYINNELLCQFTFNLNYDINDAKMARSFSMLGSTIIFIALQLQAGQINFFMLEVSMEIEASNFIGYQIISSDYVVQDMKADTYNEVKINCLIFNKIENVIYVARFDFSTGSITYIHQTSKISISQGVLLKDSNYFAITNGDNLINKSLCPIRFCPEDENYYTHGVLFSSNASTSCLDVNEGYTNSDQTQSLVEGILLALEIAQKISSLLLKSRASSWMKMPKYNSSALLGQSM</sequence>
<dbReference type="InterPro" id="IPR036322">
    <property type="entry name" value="WD40_repeat_dom_sf"/>
</dbReference>
<dbReference type="SUPFAM" id="SSF50978">
    <property type="entry name" value="WD40 repeat-like"/>
    <property type="match status" value="1"/>
</dbReference>
<evidence type="ECO:0000313" key="3">
    <source>
        <dbReference type="Proteomes" id="UP000785679"/>
    </source>
</evidence>
<gene>
    <name evidence="2" type="ORF">FGO68_gene13403</name>
</gene>
<dbReference type="Proteomes" id="UP000785679">
    <property type="component" value="Unassembled WGS sequence"/>
</dbReference>